<accession>A0ACC2P937</accession>
<comment type="caution">
    <text evidence="1">The sequence shown here is derived from an EMBL/GenBank/DDBJ whole genome shotgun (WGS) entry which is preliminary data.</text>
</comment>
<evidence type="ECO:0000313" key="2">
    <source>
        <dbReference type="Proteomes" id="UP001239111"/>
    </source>
</evidence>
<reference evidence="1" key="1">
    <citation type="submission" date="2023-04" db="EMBL/GenBank/DDBJ databases">
        <title>A chromosome-level genome assembly of the parasitoid wasp Eretmocerus hayati.</title>
        <authorList>
            <person name="Zhong Y."/>
            <person name="Liu S."/>
            <person name="Liu Y."/>
        </authorList>
    </citation>
    <scope>NUCLEOTIDE SEQUENCE</scope>
    <source>
        <strain evidence="1">ZJU_SS_LIU_2023</strain>
    </source>
</reference>
<organism evidence="1 2">
    <name type="scientific">Eretmocerus hayati</name>
    <dbReference type="NCBI Taxonomy" id="131215"/>
    <lineage>
        <taxon>Eukaryota</taxon>
        <taxon>Metazoa</taxon>
        <taxon>Ecdysozoa</taxon>
        <taxon>Arthropoda</taxon>
        <taxon>Hexapoda</taxon>
        <taxon>Insecta</taxon>
        <taxon>Pterygota</taxon>
        <taxon>Neoptera</taxon>
        <taxon>Endopterygota</taxon>
        <taxon>Hymenoptera</taxon>
        <taxon>Apocrita</taxon>
        <taxon>Proctotrupomorpha</taxon>
        <taxon>Chalcidoidea</taxon>
        <taxon>Aphelinidae</taxon>
        <taxon>Aphelininae</taxon>
        <taxon>Eretmocerus</taxon>
    </lineage>
</organism>
<sequence>MSDLSRLNQLDPLQEAKVGADKSVKKSIDFREQGNSVFRKKTHDETDHKRVLYYYNKSIAYAPPCSEELALAYSNRAVLWIHVKKYDLCLVDVTRADTITKSDELKKKLLLPSLHCMAHNQDLFSSQSMATRIMDIFDKTEGLSAVVQDATELDRTGAMDLETLLYNNKVSCKKFRSLYNLSSYEGVEIDRPATKESIFNKVARISQRNSFTFRTSTACLPPAGSTFCDCKNFESCMQNNCQERGDILGVCSSLINHGCDPNVVRMFLPGPKIVLISFQPIKKGEQIRIFYGPVGARIDKRTRQAFLQKNYSFICDCRVCEENWSPDPMMPDSSKMLLMQQEMVKTFGQQGPLFFQPPHNWIFNEKNLQSAIKMCEFIYETFDARVAYWLNNSLFGIYIICCFHKLYGEDVDFPISCDS</sequence>
<proteinExistence type="predicted"/>
<name>A0ACC2P937_9HYME</name>
<dbReference type="Proteomes" id="UP001239111">
    <property type="component" value="Chromosome 2"/>
</dbReference>
<protein>
    <submittedName>
        <fullName evidence="1">Uncharacterized protein</fullName>
    </submittedName>
</protein>
<dbReference type="EMBL" id="CM056742">
    <property type="protein sequence ID" value="KAJ8679928.1"/>
    <property type="molecule type" value="Genomic_DNA"/>
</dbReference>
<keyword evidence="2" id="KW-1185">Reference proteome</keyword>
<gene>
    <name evidence="1" type="ORF">QAD02_015715</name>
</gene>
<evidence type="ECO:0000313" key="1">
    <source>
        <dbReference type="EMBL" id="KAJ8679928.1"/>
    </source>
</evidence>